<protein>
    <submittedName>
        <fullName evidence="3">Protein-disulfide reductase DsbD family protein</fullName>
    </submittedName>
</protein>
<dbReference type="SUPFAM" id="SSF74863">
    <property type="entry name" value="Thiol:disulfide interchange protein DsbD, N-terminal domain (DsbD-alpha)"/>
    <property type="match status" value="1"/>
</dbReference>
<dbReference type="Gene3D" id="2.60.40.1250">
    <property type="entry name" value="Thiol:disulfide interchange protein DsbD, N-terminal domain"/>
    <property type="match status" value="1"/>
</dbReference>
<keyword evidence="4" id="KW-1185">Reference proteome</keyword>
<evidence type="ECO:0000259" key="2">
    <source>
        <dbReference type="Pfam" id="PF11412"/>
    </source>
</evidence>
<organism evidence="3 4">
    <name type="scientific">Flavivirga jejuensis</name>
    <dbReference type="NCBI Taxonomy" id="870487"/>
    <lineage>
        <taxon>Bacteria</taxon>
        <taxon>Pseudomonadati</taxon>
        <taxon>Bacteroidota</taxon>
        <taxon>Flavobacteriia</taxon>
        <taxon>Flavobacteriales</taxon>
        <taxon>Flavobacteriaceae</taxon>
        <taxon>Flavivirga</taxon>
    </lineage>
</organism>
<sequence length="158" mass="17924">MVYKVQVIVLYGLLLSITIIGALAQETSADPVSYTMESPEIVEVGKPFSITTVFNIKPEWYVYAPIDMNISQGKIPTKVTFKVPEGIKKIEELKLPDPNSFFDMYHGNGIRMSQRFLVEKNRSQDLRVIKANIVYQACNDYICYPPVSKEVNVVITIE</sequence>
<proteinExistence type="predicted"/>
<dbReference type="InterPro" id="IPR028250">
    <property type="entry name" value="DsbDN"/>
</dbReference>
<comment type="caution">
    <text evidence="3">The sequence shown here is derived from an EMBL/GenBank/DDBJ whole genome shotgun (WGS) entry which is preliminary data.</text>
</comment>
<keyword evidence="1" id="KW-0732">Signal</keyword>
<dbReference type="RefSeq" id="WP_303304397.1">
    <property type="nucleotide sequence ID" value="NZ_BAABDA010000003.1"/>
</dbReference>
<dbReference type="EMBL" id="JAUOEL010000011">
    <property type="protein sequence ID" value="MDO5977066.1"/>
    <property type="molecule type" value="Genomic_DNA"/>
</dbReference>
<dbReference type="InterPro" id="IPR036929">
    <property type="entry name" value="DsbDN_sf"/>
</dbReference>
<feature type="domain" description="Thiol:disulfide interchange protein DsbD N-terminal" evidence="2">
    <location>
        <begin position="45"/>
        <end position="153"/>
    </location>
</feature>
<evidence type="ECO:0000313" key="4">
    <source>
        <dbReference type="Proteomes" id="UP001176806"/>
    </source>
</evidence>
<gene>
    <name evidence="3" type="ORF">Q4Q40_22955</name>
</gene>
<evidence type="ECO:0000313" key="3">
    <source>
        <dbReference type="EMBL" id="MDO5977066.1"/>
    </source>
</evidence>
<feature type="signal peptide" evidence="1">
    <location>
        <begin position="1"/>
        <end position="24"/>
    </location>
</feature>
<evidence type="ECO:0000256" key="1">
    <source>
        <dbReference type="SAM" id="SignalP"/>
    </source>
</evidence>
<reference evidence="3" key="1">
    <citation type="submission" date="2023-07" db="EMBL/GenBank/DDBJ databases">
        <title>Two novel species in the genus Flavivirga.</title>
        <authorList>
            <person name="Kwon K."/>
        </authorList>
    </citation>
    <scope>NUCLEOTIDE SEQUENCE</scope>
    <source>
        <strain evidence="3">KACC 14158</strain>
    </source>
</reference>
<dbReference type="Proteomes" id="UP001176806">
    <property type="component" value="Unassembled WGS sequence"/>
</dbReference>
<feature type="chain" id="PRO_5046470268" evidence="1">
    <location>
        <begin position="25"/>
        <end position="158"/>
    </location>
</feature>
<accession>A0ABT8WVZ4</accession>
<dbReference type="Pfam" id="PF11412">
    <property type="entry name" value="DsbD_N"/>
    <property type="match status" value="1"/>
</dbReference>
<name>A0ABT8WVZ4_9FLAO</name>